<name>A0A0D3DE50_BRAOL</name>
<accession>A0A0D3DE50</accession>
<evidence type="ECO:0000313" key="3">
    <source>
        <dbReference type="EnsemblPlants" id="Bo7g101500.1"/>
    </source>
</evidence>
<proteinExistence type="predicted"/>
<protein>
    <recommendedName>
        <fullName evidence="2">Myb-like domain-containing protein</fullName>
    </recommendedName>
</protein>
<keyword evidence="4" id="KW-1185">Reference proteome</keyword>
<dbReference type="STRING" id="109376.A0A0D3DE50"/>
<dbReference type="Gramene" id="Bo7g101500.1">
    <property type="protein sequence ID" value="Bo7g101500.1"/>
    <property type="gene ID" value="Bo7g101500"/>
</dbReference>
<feature type="domain" description="Myb-like" evidence="2">
    <location>
        <begin position="316"/>
        <end position="387"/>
    </location>
</feature>
<dbReference type="Pfam" id="PF14303">
    <property type="entry name" value="NAM-associated"/>
    <property type="match status" value="1"/>
</dbReference>
<dbReference type="HOGENOM" id="CLU_533584_0_0_1"/>
<evidence type="ECO:0000259" key="2">
    <source>
        <dbReference type="PROSITE" id="PS50090"/>
    </source>
</evidence>
<sequence length="511" mass="57755">MSLSPSSREINLASSSILDQSVAALEFHHLISSFYSEISSHLISSHRSRLGKASSFILFALESHLISSFSSEIESHLISSFSARLPPSFSLLLNLISSHRFLLRSNLISSHRSRLGKASSFILFALESHLISSFSSEIESHLISSFSARLPPSFSLLLNLISSHRFLLRSNLISSHRSRLGKNLISSQKRRRLEEKARIEGRMKLRQHARLAVMKVEEDEEEEEEEARSDCSCEFAFDSLRNQHKRQKWIHHHQSICILFQKATDPFSQECSFQNLLNCQPPNTSFSFLNCEPSIEVTSSDAKWAEYDIEDEHTVSDHKERRKWSPTEDIVLISAWLNTSKDPVVGNEQKAIAFWKQIAGYFASCPKVAGLQKRGATQCKQRWRKLNEGFCKFVGCFDAARKQKSSGQSEDGVLKMAHEIFFNDFKVKFTLEHAWLKLRHDQKWCGASETKDKVSSKRRKLNDQSQQSASSVPGCDGEDEASARPIGVKAAKGKGKSKAKTSDEAVEFQGI</sequence>
<organism evidence="3 4">
    <name type="scientific">Brassica oleracea var. oleracea</name>
    <dbReference type="NCBI Taxonomy" id="109376"/>
    <lineage>
        <taxon>Eukaryota</taxon>
        <taxon>Viridiplantae</taxon>
        <taxon>Streptophyta</taxon>
        <taxon>Embryophyta</taxon>
        <taxon>Tracheophyta</taxon>
        <taxon>Spermatophyta</taxon>
        <taxon>Magnoliopsida</taxon>
        <taxon>eudicotyledons</taxon>
        <taxon>Gunneridae</taxon>
        <taxon>Pentapetalae</taxon>
        <taxon>rosids</taxon>
        <taxon>malvids</taxon>
        <taxon>Brassicales</taxon>
        <taxon>Brassicaceae</taxon>
        <taxon>Brassiceae</taxon>
        <taxon>Brassica</taxon>
    </lineage>
</organism>
<dbReference type="PANTHER" id="PTHR45023">
    <property type="match status" value="1"/>
</dbReference>
<feature type="region of interest" description="Disordered" evidence="1">
    <location>
        <begin position="455"/>
        <end position="511"/>
    </location>
</feature>
<dbReference type="InterPro" id="IPR029466">
    <property type="entry name" value="NAM-associated_C"/>
</dbReference>
<dbReference type="PANTHER" id="PTHR45023:SF4">
    <property type="entry name" value="GLYCINE-RICH PROTEIN-RELATED"/>
    <property type="match status" value="1"/>
</dbReference>
<dbReference type="EnsemblPlants" id="Bo7g101500.1">
    <property type="protein sequence ID" value="Bo7g101500.1"/>
    <property type="gene ID" value="Bo7g101500"/>
</dbReference>
<reference evidence="3" key="2">
    <citation type="submission" date="2015-03" db="UniProtKB">
        <authorList>
            <consortium name="EnsemblPlants"/>
        </authorList>
    </citation>
    <scope>IDENTIFICATION</scope>
</reference>
<dbReference type="InterPro" id="IPR001005">
    <property type="entry name" value="SANT/Myb"/>
</dbReference>
<reference evidence="3 4" key="1">
    <citation type="journal article" date="2014" name="Genome Biol.">
        <title>Transcriptome and methylome profiling reveals relics of genome dominance in the mesopolyploid Brassica oleracea.</title>
        <authorList>
            <person name="Parkin I.A."/>
            <person name="Koh C."/>
            <person name="Tang H."/>
            <person name="Robinson S.J."/>
            <person name="Kagale S."/>
            <person name="Clarke W.E."/>
            <person name="Town C.D."/>
            <person name="Nixon J."/>
            <person name="Krishnakumar V."/>
            <person name="Bidwell S.L."/>
            <person name="Denoeud F."/>
            <person name="Belcram H."/>
            <person name="Links M.G."/>
            <person name="Just J."/>
            <person name="Clarke C."/>
            <person name="Bender T."/>
            <person name="Huebert T."/>
            <person name="Mason A.S."/>
            <person name="Pires J.C."/>
            <person name="Barker G."/>
            <person name="Moore J."/>
            <person name="Walley P.G."/>
            <person name="Manoli S."/>
            <person name="Batley J."/>
            <person name="Edwards D."/>
            <person name="Nelson M.N."/>
            <person name="Wang X."/>
            <person name="Paterson A.H."/>
            <person name="King G."/>
            <person name="Bancroft I."/>
            <person name="Chalhoub B."/>
            <person name="Sharpe A.G."/>
        </authorList>
    </citation>
    <scope>NUCLEOTIDE SEQUENCE</scope>
    <source>
        <strain evidence="3 4">cv. TO1000</strain>
    </source>
</reference>
<dbReference type="AlphaFoldDB" id="A0A0D3DE50"/>
<dbReference type="PROSITE" id="PS50090">
    <property type="entry name" value="MYB_LIKE"/>
    <property type="match status" value="1"/>
</dbReference>
<dbReference type="Proteomes" id="UP000032141">
    <property type="component" value="Chromosome C7"/>
</dbReference>
<evidence type="ECO:0000256" key="1">
    <source>
        <dbReference type="SAM" id="MobiDB-lite"/>
    </source>
</evidence>
<dbReference type="Gene3D" id="1.10.10.60">
    <property type="entry name" value="Homeodomain-like"/>
    <property type="match status" value="1"/>
</dbReference>
<evidence type="ECO:0000313" key="4">
    <source>
        <dbReference type="Proteomes" id="UP000032141"/>
    </source>
</evidence>